<keyword evidence="2 6" id="KW-0547">Nucleotide-binding</keyword>
<dbReference type="AlphaFoldDB" id="A0A517Z583"/>
<keyword evidence="5" id="KW-0802">TPR repeat</keyword>
<dbReference type="SMART" id="SM00028">
    <property type="entry name" value="TPR"/>
    <property type="match status" value="3"/>
</dbReference>
<sequence>MKLSDISKGVVIGARFRLVDILGRGSYGTVWLADIIRDESGELPSQVAIKIFHHQDSGNRYLFQEAQQAKDLTGSDRLVRVFDAARIDGLAIMWMEYVPGQTLHQIVGDGSLPEPIDLNQVLAWLRDIAEGLAFMHMQDPPRVHGDLKLDNAIVDPQLGVRLADFGQSRPIEDRFVDTDGAGAWPYLAPEILDKSIDGRGKRFVATDIYAFGVIAYKFLTGRFPRRTMGEAIHLKPFPRAIHVNASVPPELDAIVSRCLEKRPQDRFETGAALLAAIEKLQAEVEIVEFEAPEPDRLSVPTVTDQLTEMARELLDKDQVDEVIARLEKAMERMSTSPQVLVIYGEAARRVGKFEAAHMVYTRAIRWMEQHGRPIEDRRDAVEGLAEVNVQLKRYEDAVEQFRFLAENWDDRRWYQYRYAVALGLEGATSAVRKSIDILRAMYDEEPSALVASKTGLAYHQLGNTDLATRFFNEALMIDEYEPTALFHLARIRAIQGKPQKAIEYLRRLEQIDGAEDLAVSLAQTIGA</sequence>
<feature type="binding site" evidence="6">
    <location>
        <position position="50"/>
    </location>
    <ligand>
        <name>ATP</name>
        <dbReference type="ChEBI" id="CHEBI:30616"/>
    </ligand>
</feature>
<dbReference type="SUPFAM" id="SSF48452">
    <property type="entry name" value="TPR-like"/>
    <property type="match status" value="1"/>
</dbReference>
<keyword evidence="1 8" id="KW-0808">Transferase</keyword>
<keyword evidence="3 8" id="KW-0418">Kinase</keyword>
<dbReference type="Pfam" id="PF13432">
    <property type="entry name" value="TPR_16"/>
    <property type="match status" value="1"/>
</dbReference>
<evidence type="ECO:0000313" key="8">
    <source>
        <dbReference type="EMBL" id="QDU37636.1"/>
    </source>
</evidence>
<proteinExistence type="predicted"/>
<dbReference type="PANTHER" id="PTHR43289">
    <property type="entry name" value="MITOGEN-ACTIVATED PROTEIN KINASE KINASE KINASE 20-RELATED"/>
    <property type="match status" value="1"/>
</dbReference>
<dbReference type="RefSeq" id="WP_145368609.1">
    <property type="nucleotide sequence ID" value="NZ_CP036275.1"/>
</dbReference>
<evidence type="ECO:0000256" key="1">
    <source>
        <dbReference type="ARBA" id="ARBA00022679"/>
    </source>
</evidence>
<dbReference type="KEGG" id="mri:Mal4_19510"/>
<evidence type="ECO:0000256" key="4">
    <source>
        <dbReference type="ARBA" id="ARBA00022840"/>
    </source>
</evidence>
<dbReference type="GO" id="GO:0005524">
    <property type="term" value="F:ATP binding"/>
    <property type="evidence" value="ECO:0007669"/>
    <property type="project" value="UniProtKB-UniRule"/>
</dbReference>
<keyword evidence="4 6" id="KW-0067">ATP-binding</keyword>
<reference evidence="8 9" key="1">
    <citation type="submission" date="2019-02" db="EMBL/GenBank/DDBJ databases">
        <title>Deep-cultivation of Planctomycetes and their phenomic and genomic characterization uncovers novel biology.</title>
        <authorList>
            <person name="Wiegand S."/>
            <person name="Jogler M."/>
            <person name="Boedeker C."/>
            <person name="Pinto D."/>
            <person name="Vollmers J."/>
            <person name="Rivas-Marin E."/>
            <person name="Kohn T."/>
            <person name="Peeters S.H."/>
            <person name="Heuer A."/>
            <person name="Rast P."/>
            <person name="Oberbeckmann S."/>
            <person name="Bunk B."/>
            <person name="Jeske O."/>
            <person name="Meyerdierks A."/>
            <person name="Storesund J.E."/>
            <person name="Kallscheuer N."/>
            <person name="Luecker S."/>
            <person name="Lage O.M."/>
            <person name="Pohl T."/>
            <person name="Merkel B.J."/>
            <person name="Hornburger P."/>
            <person name="Mueller R.-W."/>
            <person name="Bruemmer F."/>
            <person name="Labrenz M."/>
            <person name="Spormann A.M."/>
            <person name="Op den Camp H."/>
            <person name="Overmann J."/>
            <person name="Amann R."/>
            <person name="Jetten M.S.M."/>
            <person name="Mascher T."/>
            <person name="Medema M.H."/>
            <person name="Devos D.P."/>
            <person name="Kaster A.-K."/>
            <person name="Ovreas L."/>
            <person name="Rohde M."/>
            <person name="Galperin M.Y."/>
            <person name="Jogler C."/>
        </authorList>
    </citation>
    <scope>NUCLEOTIDE SEQUENCE [LARGE SCALE GENOMIC DNA]</scope>
    <source>
        <strain evidence="8 9">Mal4</strain>
    </source>
</reference>
<feature type="domain" description="Protein kinase" evidence="7">
    <location>
        <begin position="16"/>
        <end position="280"/>
    </location>
</feature>
<dbReference type="PROSITE" id="PS00107">
    <property type="entry name" value="PROTEIN_KINASE_ATP"/>
    <property type="match status" value="1"/>
</dbReference>
<name>A0A517Z583_9PLAN</name>
<evidence type="ECO:0000256" key="2">
    <source>
        <dbReference type="ARBA" id="ARBA00022741"/>
    </source>
</evidence>
<dbReference type="Proteomes" id="UP000320496">
    <property type="component" value="Chromosome"/>
</dbReference>
<evidence type="ECO:0000256" key="3">
    <source>
        <dbReference type="ARBA" id="ARBA00022777"/>
    </source>
</evidence>
<dbReference type="SUPFAM" id="SSF56112">
    <property type="entry name" value="Protein kinase-like (PK-like)"/>
    <property type="match status" value="1"/>
</dbReference>
<dbReference type="GO" id="GO:0004674">
    <property type="term" value="F:protein serine/threonine kinase activity"/>
    <property type="evidence" value="ECO:0007669"/>
    <property type="project" value="UniProtKB-EC"/>
</dbReference>
<dbReference type="Gene3D" id="1.10.510.10">
    <property type="entry name" value="Transferase(Phosphotransferase) domain 1"/>
    <property type="match status" value="1"/>
</dbReference>
<dbReference type="SMART" id="SM00220">
    <property type="entry name" value="S_TKc"/>
    <property type="match status" value="1"/>
</dbReference>
<dbReference type="Gene3D" id="1.25.40.10">
    <property type="entry name" value="Tetratricopeptide repeat domain"/>
    <property type="match status" value="2"/>
</dbReference>
<protein>
    <submittedName>
        <fullName evidence="8">Serine/threonine-protein kinase Pkn1</fullName>
        <ecNumber evidence="8">2.7.11.1</ecNumber>
    </submittedName>
</protein>
<evidence type="ECO:0000259" key="7">
    <source>
        <dbReference type="PROSITE" id="PS50011"/>
    </source>
</evidence>
<dbReference type="InterPro" id="IPR017441">
    <property type="entry name" value="Protein_kinase_ATP_BS"/>
</dbReference>
<dbReference type="InterPro" id="IPR011990">
    <property type="entry name" value="TPR-like_helical_dom_sf"/>
</dbReference>
<dbReference type="CDD" id="cd14014">
    <property type="entry name" value="STKc_PknB_like"/>
    <property type="match status" value="1"/>
</dbReference>
<organism evidence="8 9">
    <name type="scientific">Maioricimonas rarisocia</name>
    <dbReference type="NCBI Taxonomy" id="2528026"/>
    <lineage>
        <taxon>Bacteria</taxon>
        <taxon>Pseudomonadati</taxon>
        <taxon>Planctomycetota</taxon>
        <taxon>Planctomycetia</taxon>
        <taxon>Planctomycetales</taxon>
        <taxon>Planctomycetaceae</taxon>
        <taxon>Maioricimonas</taxon>
    </lineage>
</organism>
<evidence type="ECO:0000256" key="6">
    <source>
        <dbReference type="PROSITE-ProRule" id="PRU10141"/>
    </source>
</evidence>
<dbReference type="Gene3D" id="3.30.200.20">
    <property type="entry name" value="Phosphorylase Kinase, domain 1"/>
    <property type="match status" value="1"/>
</dbReference>
<dbReference type="Pfam" id="PF00069">
    <property type="entry name" value="Pkinase"/>
    <property type="match status" value="1"/>
</dbReference>
<evidence type="ECO:0000256" key="5">
    <source>
        <dbReference type="PROSITE-ProRule" id="PRU00339"/>
    </source>
</evidence>
<dbReference type="PROSITE" id="PS50005">
    <property type="entry name" value="TPR"/>
    <property type="match status" value="1"/>
</dbReference>
<gene>
    <name evidence="8" type="primary">pkn1_4</name>
    <name evidence="8" type="ORF">Mal4_19510</name>
</gene>
<dbReference type="Pfam" id="PF13181">
    <property type="entry name" value="TPR_8"/>
    <property type="match status" value="1"/>
</dbReference>
<dbReference type="PANTHER" id="PTHR43289:SF6">
    <property type="entry name" value="SERINE_THREONINE-PROTEIN KINASE NEKL-3"/>
    <property type="match status" value="1"/>
</dbReference>
<feature type="repeat" description="TPR" evidence="5">
    <location>
        <begin position="448"/>
        <end position="481"/>
    </location>
</feature>
<dbReference type="InterPro" id="IPR011009">
    <property type="entry name" value="Kinase-like_dom_sf"/>
</dbReference>
<accession>A0A517Z583</accession>
<dbReference type="EMBL" id="CP036275">
    <property type="protein sequence ID" value="QDU37636.1"/>
    <property type="molecule type" value="Genomic_DNA"/>
</dbReference>
<evidence type="ECO:0000313" key="9">
    <source>
        <dbReference type="Proteomes" id="UP000320496"/>
    </source>
</evidence>
<keyword evidence="9" id="KW-1185">Reference proteome</keyword>
<dbReference type="InterPro" id="IPR000719">
    <property type="entry name" value="Prot_kinase_dom"/>
</dbReference>
<dbReference type="InterPro" id="IPR019734">
    <property type="entry name" value="TPR_rpt"/>
</dbReference>
<dbReference type="PROSITE" id="PS50011">
    <property type="entry name" value="PROTEIN_KINASE_DOM"/>
    <property type="match status" value="1"/>
</dbReference>
<dbReference type="EC" id="2.7.11.1" evidence="8"/>
<dbReference type="OrthoDB" id="6111975at2"/>